<dbReference type="EMBL" id="OCNH01000001">
    <property type="protein sequence ID" value="SOD81294.1"/>
    <property type="molecule type" value="Genomic_DNA"/>
</dbReference>
<gene>
    <name evidence="1" type="ORF">SAMN06269250_1740</name>
</gene>
<evidence type="ECO:0000313" key="1">
    <source>
        <dbReference type="EMBL" id="SOD81294.1"/>
    </source>
</evidence>
<sequence>MSVAVERSKGYGVCFIKKSKGIQDAIFVRITQNSRATFHNLHPFCFGPQNEETLTTNTEPV</sequence>
<protein>
    <submittedName>
        <fullName evidence="1">Uncharacterized protein</fullName>
    </submittedName>
</protein>
<reference evidence="2" key="1">
    <citation type="submission" date="2017-09" db="EMBL/GenBank/DDBJ databases">
        <authorList>
            <person name="Varghese N."/>
            <person name="Submissions S."/>
        </authorList>
    </citation>
    <scope>NUCLEOTIDE SEQUENCE [LARGE SCALE GENOMIC DNA]</scope>
    <source>
        <strain evidence="2">DSM 29961</strain>
    </source>
</reference>
<accession>A0A286FEN2</accession>
<evidence type="ECO:0000313" key="2">
    <source>
        <dbReference type="Proteomes" id="UP000219452"/>
    </source>
</evidence>
<proteinExistence type="predicted"/>
<dbReference type="Proteomes" id="UP000219452">
    <property type="component" value="Unassembled WGS sequence"/>
</dbReference>
<dbReference type="AlphaFoldDB" id="A0A286FEN2"/>
<name>A0A286FEN2_9BACT</name>
<keyword evidence="2" id="KW-1185">Reference proteome</keyword>
<organism evidence="1 2">
    <name type="scientific">Spirosoma fluviale</name>
    <dbReference type="NCBI Taxonomy" id="1597977"/>
    <lineage>
        <taxon>Bacteria</taxon>
        <taxon>Pseudomonadati</taxon>
        <taxon>Bacteroidota</taxon>
        <taxon>Cytophagia</taxon>
        <taxon>Cytophagales</taxon>
        <taxon>Cytophagaceae</taxon>
        <taxon>Spirosoma</taxon>
    </lineage>
</organism>